<accession>A0A8H3IKJ4</accession>
<name>A0A8H3IKJ4_9LECA</name>
<gene>
    <name evidence="2" type="ORF">IMSHALPRED_004436</name>
</gene>
<feature type="compositionally biased region" description="Polar residues" evidence="1">
    <location>
        <begin position="113"/>
        <end position="124"/>
    </location>
</feature>
<feature type="compositionally biased region" description="Low complexity" evidence="1">
    <location>
        <begin position="101"/>
        <end position="112"/>
    </location>
</feature>
<feature type="region of interest" description="Disordered" evidence="1">
    <location>
        <begin position="101"/>
        <end position="190"/>
    </location>
</feature>
<organism evidence="2 3">
    <name type="scientific">Imshaugia aleurites</name>
    <dbReference type="NCBI Taxonomy" id="172621"/>
    <lineage>
        <taxon>Eukaryota</taxon>
        <taxon>Fungi</taxon>
        <taxon>Dikarya</taxon>
        <taxon>Ascomycota</taxon>
        <taxon>Pezizomycotina</taxon>
        <taxon>Lecanoromycetes</taxon>
        <taxon>OSLEUM clade</taxon>
        <taxon>Lecanoromycetidae</taxon>
        <taxon>Lecanorales</taxon>
        <taxon>Lecanorineae</taxon>
        <taxon>Parmeliaceae</taxon>
        <taxon>Imshaugia</taxon>
    </lineage>
</organism>
<sequence length="190" mass="21133">MAHACSRNGNRMDTIWLNATTPDAILSLSEEDLAAALSLINVQAGTNFTMKVLEAAKTLSYLSTASVPQSATSINESKTSIAATEKLEAAMALVFLSTSNSNKSTTSIDDSNQNPASNKLQATETDTHHQRKRDHLAAYQRQRRAKQPKGYRKAEYRRFVGKETKSHRAERLRKRREREGAKRAKGKRAQ</sequence>
<evidence type="ECO:0000256" key="1">
    <source>
        <dbReference type="SAM" id="MobiDB-lite"/>
    </source>
</evidence>
<keyword evidence="3" id="KW-1185">Reference proteome</keyword>
<dbReference type="EMBL" id="CAJPDT010000021">
    <property type="protein sequence ID" value="CAF9918845.1"/>
    <property type="molecule type" value="Genomic_DNA"/>
</dbReference>
<dbReference type="AlphaFoldDB" id="A0A8H3IKJ4"/>
<dbReference type="OrthoDB" id="10491947at2759"/>
<feature type="compositionally biased region" description="Basic residues" evidence="1">
    <location>
        <begin position="141"/>
        <end position="151"/>
    </location>
</feature>
<feature type="compositionally biased region" description="Basic and acidic residues" evidence="1">
    <location>
        <begin position="152"/>
        <end position="169"/>
    </location>
</feature>
<reference evidence="2" key="1">
    <citation type="submission" date="2021-03" db="EMBL/GenBank/DDBJ databases">
        <authorList>
            <person name="Tagirdzhanova G."/>
        </authorList>
    </citation>
    <scope>NUCLEOTIDE SEQUENCE</scope>
</reference>
<evidence type="ECO:0000313" key="2">
    <source>
        <dbReference type="EMBL" id="CAF9918845.1"/>
    </source>
</evidence>
<comment type="caution">
    <text evidence="2">The sequence shown here is derived from an EMBL/GenBank/DDBJ whole genome shotgun (WGS) entry which is preliminary data.</text>
</comment>
<dbReference type="Proteomes" id="UP000664534">
    <property type="component" value="Unassembled WGS sequence"/>
</dbReference>
<protein>
    <submittedName>
        <fullName evidence="2">Uncharacterized protein</fullName>
    </submittedName>
</protein>
<evidence type="ECO:0000313" key="3">
    <source>
        <dbReference type="Proteomes" id="UP000664534"/>
    </source>
</evidence>
<proteinExistence type="predicted"/>